<feature type="transmembrane region" description="Helical" evidence="8">
    <location>
        <begin position="280"/>
        <end position="311"/>
    </location>
</feature>
<evidence type="ECO:0000259" key="11">
    <source>
        <dbReference type="PROSITE" id="PS51195"/>
    </source>
</evidence>
<evidence type="ECO:0000256" key="3">
    <source>
        <dbReference type="ARBA" id="ARBA00022801"/>
    </source>
</evidence>
<feature type="short sequence motif" description="Q motif" evidence="6">
    <location>
        <begin position="394"/>
        <end position="422"/>
    </location>
</feature>
<evidence type="ECO:0000313" key="13">
    <source>
        <dbReference type="Proteomes" id="UP001141327"/>
    </source>
</evidence>
<feature type="transmembrane region" description="Helical" evidence="8">
    <location>
        <begin position="105"/>
        <end position="127"/>
    </location>
</feature>
<dbReference type="InterPro" id="IPR014014">
    <property type="entry name" value="RNA_helicase_DEAD_Q_motif"/>
</dbReference>
<keyword evidence="2" id="KW-0547">Nucleotide-binding</keyword>
<feature type="transmembrane region" description="Helical" evidence="8">
    <location>
        <begin position="165"/>
        <end position="189"/>
    </location>
</feature>
<evidence type="ECO:0000256" key="1">
    <source>
        <dbReference type="ARBA" id="ARBA00012552"/>
    </source>
</evidence>
<accession>A0ABQ8UH38</accession>
<feature type="domain" description="Helicase C-terminal" evidence="10">
    <location>
        <begin position="612"/>
        <end position="782"/>
    </location>
</feature>
<evidence type="ECO:0000256" key="8">
    <source>
        <dbReference type="SAM" id="Phobius"/>
    </source>
</evidence>
<name>A0ABQ8UH38_9EUKA</name>
<reference evidence="12" key="1">
    <citation type="journal article" date="2022" name="bioRxiv">
        <title>Genomics of Preaxostyla Flagellates Illuminates Evolutionary Transitions and the Path Towards Mitochondrial Loss.</title>
        <authorList>
            <person name="Novak L.V.F."/>
            <person name="Treitli S.C."/>
            <person name="Pyrih J."/>
            <person name="Halakuc P."/>
            <person name="Pipaliya S.V."/>
            <person name="Vacek V."/>
            <person name="Brzon O."/>
            <person name="Soukal P."/>
            <person name="Eme L."/>
            <person name="Dacks J.B."/>
            <person name="Karnkowska A."/>
            <person name="Elias M."/>
            <person name="Hampl V."/>
        </authorList>
    </citation>
    <scope>NUCLEOTIDE SEQUENCE</scope>
    <source>
        <strain evidence="12">RCP-MX</strain>
    </source>
</reference>
<keyword evidence="8" id="KW-0812">Transmembrane</keyword>
<dbReference type="InterPro" id="IPR001650">
    <property type="entry name" value="Helicase_C-like"/>
</dbReference>
<dbReference type="Proteomes" id="UP001141327">
    <property type="component" value="Unassembled WGS sequence"/>
</dbReference>
<feature type="transmembrane region" description="Helical" evidence="8">
    <location>
        <begin position="225"/>
        <end position="247"/>
    </location>
</feature>
<dbReference type="SMART" id="SM00487">
    <property type="entry name" value="DEXDc"/>
    <property type="match status" value="1"/>
</dbReference>
<dbReference type="CDD" id="cd17966">
    <property type="entry name" value="DEADc_DDX5_DDX17"/>
    <property type="match status" value="1"/>
</dbReference>
<evidence type="ECO:0000313" key="12">
    <source>
        <dbReference type="EMBL" id="KAJ4457488.1"/>
    </source>
</evidence>
<feature type="transmembrane region" description="Helical" evidence="8">
    <location>
        <begin position="134"/>
        <end position="153"/>
    </location>
</feature>
<comment type="caution">
    <text evidence="12">The sequence shown here is derived from an EMBL/GenBank/DDBJ whole genome shotgun (WGS) entry which is preliminary data.</text>
</comment>
<protein>
    <recommendedName>
        <fullName evidence="1">RNA helicase</fullName>
        <ecNumber evidence="1">3.6.4.13</ecNumber>
    </recommendedName>
</protein>
<dbReference type="PANTHER" id="PTHR47958">
    <property type="entry name" value="ATP-DEPENDENT RNA HELICASE DBP3"/>
    <property type="match status" value="1"/>
</dbReference>
<evidence type="ECO:0000256" key="4">
    <source>
        <dbReference type="ARBA" id="ARBA00022806"/>
    </source>
</evidence>
<dbReference type="EMBL" id="JAPMOS010000045">
    <property type="protein sequence ID" value="KAJ4457488.1"/>
    <property type="molecule type" value="Genomic_DNA"/>
</dbReference>
<keyword evidence="4 12" id="KW-0347">Helicase</keyword>
<keyword evidence="8" id="KW-1133">Transmembrane helix</keyword>
<keyword evidence="13" id="KW-1185">Reference proteome</keyword>
<dbReference type="SUPFAM" id="SSF52540">
    <property type="entry name" value="P-loop containing nucleoside triphosphate hydrolases"/>
    <property type="match status" value="1"/>
</dbReference>
<dbReference type="PROSITE" id="PS51195">
    <property type="entry name" value="Q_MOTIF"/>
    <property type="match status" value="1"/>
</dbReference>
<feature type="transmembrane region" description="Helical" evidence="8">
    <location>
        <begin position="74"/>
        <end position="99"/>
    </location>
</feature>
<dbReference type="GO" id="GO:0004386">
    <property type="term" value="F:helicase activity"/>
    <property type="evidence" value="ECO:0007669"/>
    <property type="project" value="UniProtKB-KW"/>
</dbReference>
<dbReference type="Pfam" id="PF00271">
    <property type="entry name" value="Helicase_C"/>
    <property type="match status" value="1"/>
</dbReference>
<evidence type="ECO:0000256" key="5">
    <source>
        <dbReference type="ARBA" id="ARBA00022840"/>
    </source>
</evidence>
<keyword evidence="5" id="KW-0067">ATP-binding</keyword>
<dbReference type="PROSITE" id="PS00039">
    <property type="entry name" value="DEAD_ATP_HELICASE"/>
    <property type="match status" value="1"/>
</dbReference>
<dbReference type="SMART" id="SM00490">
    <property type="entry name" value="HELICc"/>
    <property type="match status" value="1"/>
</dbReference>
<evidence type="ECO:0000259" key="9">
    <source>
        <dbReference type="PROSITE" id="PS51192"/>
    </source>
</evidence>
<dbReference type="InterPro" id="IPR000629">
    <property type="entry name" value="RNA-helicase_DEAD-box_CS"/>
</dbReference>
<dbReference type="Pfam" id="PF00270">
    <property type="entry name" value="DEAD"/>
    <property type="match status" value="1"/>
</dbReference>
<dbReference type="PROSITE" id="PS51192">
    <property type="entry name" value="HELICASE_ATP_BIND_1"/>
    <property type="match status" value="1"/>
</dbReference>
<dbReference type="InterPro" id="IPR011545">
    <property type="entry name" value="DEAD/DEAH_box_helicase_dom"/>
</dbReference>
<dbReference type="EC" id="3.6.4.13" evidence="1"/>
<dbReference type="InterPro" id="IPR014001">
    <property type="entry name" value="Helicase_ATP-bd"/>
</dbReference>
<dbReference type="InterPro" id="IPR027417">
    <property type="entry name" value="P-loop_NTPase"/>
</dbReference>
<feature type="transmembrane region" description="Helical" evidence="8">
    <location>
        <begin position="254"/>
        <end position="274"/>
    </location>
</feature>
<feature type="domain" description="DEAD-box RNA helicase Q" evidence="11">
    <location>
        <begin position="394"/>
        <end position="422"/>
    </location>
</feature>
<dbReference type="CDD" id="cd18787">
    <property type="entry name" value="SF2_C_DEAD"/>
    <property type="match status" value="1"/>
</dbReference>
<keyword evidence="8" id="KW-0472">Membrane</keyword>
<feature type="domain" description="Helicase ATP-binding" evidence="9">
    <location>
        <begin position="425"/>
        <end position="600"/>
    </location>
</feature>
<keyword evidence="3" id="KW-0378">Hydrolase</keyword>
<proteinExistence type="predicted"/>
<dbReference type="Gene3D" id="3.40.50.300">
    <property type="entry name" value="P-loop containing nucleotide triphosphate hydrolases"/>
    <property type="match status" value="2"/>
</dbReference>
<gene>
    <name evidence="12" type="ORF">PAPYR_6959</name>
</gene>
<sequence length="838" mass="91401">MTKKFGESFSRVTPQICEESLASGSATAYGLSPFGFEASYKLYRIANTDYKKDFAAREQAKRDRNRRLRCGTGCAVLWLGSLPVLLVLCAFLVMLGVAFDGVLPYSMSLVPIGAYIVVVPIVASLVLWHWSPLLFSLLMVPVAPYGLLETLYADGLIRTSYHVVLIPWYLIAGGCLLAVLIVGVVLLFVRPYKLAVLGLWLYAMTEVLLFTAWLILVAMKHDGAIAISWLACLAPFLAGFSLLWFMTPIMLGKFCLLALPAFLAVDATTILYALTRDGAIFTFVGGHVVAFVPIFAALALLAGGIPIFVGLSAYSGNVIGREGLKEMAELAFADFGATLTKPLWGTPQYPLTPFEKCFYREHPALTALSQEQVAQFCEQKQIRYTGRDTPRPCMSFDQAGFPAYLRATIAQEGFEAPTPIQSAAWPVALKGRDCIGLAKTGSGKTLSYALPSIIHINAQPLLKPGDGPVVLVLAPTRELALQIQAEYNKYGGSSHVKNTCIYGGVPKGPQIRDLQRGVEVCVATPGRLIDMLVAGKTNLRRVTYLVLDEADRMLDMGFEPQIRKIIDQTRPDRQTLMWSATWPAEVQQLAADFLRDPIQVNVGAAQATANHDITQIVDVVQESQKEARLFRFLAEHLVDAEEAEGAAGSKTIVFCETKRGCDELTRTCRSRGIEAMAIHGDKGQQERDWVMGQFRDNKTAVMIATDLAARGLDVKDIMYVVNYDFPTCIEDYIHRIGRTARAGARGTAYTLFSPKDIRHSGDLVRVMREARQQVPPELLRYAELAARISGGADGSPAAAAAATGSQAEAAAGAQAGRRRWGATAAASSAKQQQQQPTR</sequence>
<evidence type="ECO:0000259" key="10">
    <source>
        <dbReference type="PROSITE" id="PS51194"/>
    </source>
</evidence>
<dbReference type="PROSITE" id="PS51194">
    <property type="entry name" value="HELICASE_CTER"/>
    <property type="match status" value="1"/>
</dbReference>
<evidence type="ECO:0000256" key="6">
    <source>
        <dbReference type="PROSITE-ProRule" id="PRU00552"/>
    </source>
</evidence>
<feature type="region of interest" description="Disordered" evidence="7">
    <location>
        <begin position="795"/>
        <end position="838"/>
    </location>
</feature>
<feature type="transmembrane region" description="Helical" evidence="8">
    <location>
        <begin position="196"/>
        <end position="219"/>
    </location>
</feature>
<evidence type="ECO:0000256" key="7">
    <source>
        <dbReference type="SAM" id="MobiDB-lite"/>
    </source>
</evidence>
<organism evidence="12 13">
    <name type="scientific">Paratrimastix pyriformis</name>
    <dbReference type="NCBI Taxonomy" id="342808"/>
    <lineage>
        <taxon>Eukaryota</taxon>
        <taxon>Metamonada</taxon>
        <taxon>Preaxostyla</taxon>
        <taxon>Paratrimastigidae</taxon>
        <taxon>Paratrimastix</taxon>
    </lineage>
</organism>
<evidence type="ECO:0000256" key="2">
    <source>
        <dbReference type="ARBA" id="ARBA00022741"/>
    </source>
</evidence>